<keyword evidence="4" id="KW-0472">Membrane</keyword>
<keyword evidence="7" id="KW-1185">Reference proteome</keyword>
<dbReference type="InterPro" id="IPR050482">
    <property type="entry name" value="Sensor_HK_TwoCompSys"/>
</dbReference>
<organism evidence="6 7">
    <name type="scientific">Corynebacterium hindlerae</name>
    <dbReference type="NCBI Taxonomy" id="699041"/>
    <lineage>
        <taxon>Bacteria</taxon>
        <taxon>Bacillati</taxon>
        <taxon>Actinomycetota</taxon>
        <taxon>Actinomycetes</taxon>
        <taxon>Mycobacteriales</taxon>
        <taxon>Corynebacteriaceae</taxon>
        <taxon>Corynebacterium</taxon>
    </lineage>
</organism>
<dbReference type="RefSeq" id="WP_182386360.1">
    <property type="nucleotide sequence ID" value="NZ_CP059833.1"/>
</dbReference>
<dbReference type="InterPro" id="IPR011712">
    <property type="entry name" value="Sig_transdc_His_kin_sub3_dim/P"/>
</dbReference>
<dbReference type="CDD" id="cd16917">
    <property type="entry name" value="HATPase_UhpB-NarQ-NarX-like"/>
    <property type="match status" value="1"/>
</dbReference>
<dbReference type="InterPro" id="IPR003594">
    <property type="entry name" value="HATPase_dom"/>
</dbReference>
<feature type="domain" description="Histidine kinase" evidence="5">
    <location>
        <begin position="292"/>
        <end position="380"/>
    </location>
</feature>
<keyword evidence="3" id="KW-0902">Two-component regulatory system</keyword>
<keyword evidence="4" id="KW-1133">Transmembrane helix</keyword>
<feature type="transmembrane region" description="Helical" evidence="4">
    <location>
        <begin position="37"/>
        <end position="55"/>
    </location>
</feature>
<protein>
    <submittedName>
        <fullName evidence="6">Sensor histidine kinase</fullName>
    </submittedName>
</protein>
<evidence type="ECO:0000256" key="3">
    <source>
        <dbReference type="ARBA" id="ARBA00023012"/>
    </source>
</evidence>
<name>A0A7G5FFZ8_9CORY</name>
<keyword evidence="2 6" id="KW-0418">Kinase</keyword>
<dbReference type="InterPro" id="IPR036890">
    <property type="entry name" value="HATPase_C_sf"/>
</dbReference>
<keyword evidence="1" id="KW-0808">Transferase</keyword>
<evidence type="ECO:0000256" key="1">
    <source>
        <dbReference type="ARBA" id="ARBA00022679"/>
    </source>
</evidence>
<gene>
    <name evidence="6" type="ORF">HW450_01970</name>
</gene>
<feature type="transmembrane region" description="Helical" evidence="4">
    <location>
        <begin position="62"/>
        <end position="80"/>
    </location>
</feature>
<feature type="transmembrane region" description="Helical" evidence="4">
    <location>
        <begin position="127"/>
        <end position="151"/>
    </location>
</feature>
<feature type="transmembrane region" description="Helical" evidence="4">
    <location>
        <begin position="100"/>
        <end position="120"/>
    </location>
</feature>
<evidence type="ECO:0000256" key="2">
    <source>
        <dbReference type="ARBA" id="ARBA00022777"/>
    </source>
</evidence>
<feature type="transmembrane region" description="Helical" evidence="4">
    <location>
        <begin position="12"/>
        <end position="31"/>
    </location>
</feature>
<dbReference type="Gene3D" id="1.20.5.1930">
    <property type="match status" value="1"/>
</dbReference>
<dbReference type="Gene3D" id="3.30.565.10">
    <property type="entry name" value="Histidine kinase-like ATPase, C-terminal domain"/>
    <property type="match status" value="1"/>
</dbReference>
<dbReference type="SMART" id="SM00387">
    <property type="entry name" value="HATPase_c"/>
    <property type="match status" value="1"/>
</dbReference>
<dbReference type="AlphaFoldDB" id="A0A7G5FFZ8"/>
<dbReference type="PIRSF" id="PIRSF037434">
    <property type="entry name" value="STHK_ChrS"/>
    <property type="match status" value="1"/>
</dbReference>
<dbReference type="InterPro" id="IPR017205">
    <property type="entry name" value="Sig_transdc_His_kinase_ChrS"/>
</dbReference>
<dbReference type="GO" id="GO:0016020">
    <property type="term" value="C:membrane"/>
    <property type="evidence" value="ECO:0007669"/>
    <property type="project" value="InterPro"/>
</dbReference>
<dbReference type="Proteomes" id="UP000515570">
    <property type="component" value="Chromosome"/>
</dbReference>
<dbReference type="Pfam" id="PF02518">
    <property type="entry name" value="HATPase_c"/>
    <property type="match status" value="1"/>
</dbReference>
<reference evidence="6 7" key="1">
    <citation type="submission" date="2020-07" db="EMBL/GenBank/DDBJ databases">
        <title>non toxigenic Corynebacterium sp. nov from a clinical source.</title>
        <authorList>
            <person name="Bernier A.-M."/>
            <person name="Bernard K."/>
        </authorList>
    </citation>
    <scope>NUCLEOTIDE SEQUENCE [LARGE SCALE GENOMIC DNA]</scope>
    <source>
        <strain evidence="7">NML 93-0612</strain>
    </source>
</reference>
<evidence type="ECO:0000256" key="4">
    <source>
        <dbReference type="SAM" id="Phobius"/>
    </source>
</evidence>
<dbReference type="GO" id="GO:0000155">
    <property type="term" value="F:phosphorelay sensor kinase activity"/>
    <property type="evidence" value="ECO:0007669"/>
    <property type="project" value="InterPro"/>
</dbReference>
<dbReference type="GO" id="GO:0046983">
    <property type="term" value="F:protein dimerization activity"/>
    <property type="evidence" value="ECO:0007669"/>
    <property type="project" value="InterPro"/>
</dbReference>
<dbReference type="EMBL" id="CP059833">
    <property type="protein sequence ID" value="QMV85539.1"/>
    <property type="molecule type" value="Genomic_DNA"/>
</dbReference>
<dbReference type="SUPFAM" id="SSF55874">
    <property type="entry name" value="ATPase domain of HSP90 chaperone/DNA topoisomerase II/histidine kinase"/>
    <property type="match status" value="1"/>
</dbReference>
<evidence type="ECO:0000313" key="7">
    <source>
        <dbReference type="Proteomes" id="UP000515570"/>
    </source>
</evidence>
<sequence length="381" mass="40087">MATTHLLHSAWRWLHAFMFVLVAALIILAVVRGATGAAIVAAVIFTFSLAGWEWSRVLGKTWSPALMLVTVAAFAIFLYYSEDAAFLAFPLFFAITHAYGGWRSVAYVSVLTLVTILVLLRHSGPGIGSIIGPAIGAGVALAVGLGFRLLITESQARADAISELIETKAQATEMARAAGELSERTRLAGDIHDTVAQGLSSIQLLLHSAEKKAVELGDSALVETLQLARQTAAQNLSETRRIIAALQPEPLAGSSLPVALARVCSTTPMGNAVRFHVDGPATELPEPLESALVRITQTLLANVVAHAHATRANVTLTFDSDAVSLDVVDDGVGFDPASVGPNSYGLAGVRRRVDKLGGTVTIESDGGTGVSVRIPMEVSHD</sequence>
<accession>A0A7G5FFZ8</accession>
<keyword evidence="4" id="KW-0812">Transmembrane</keyword>
<evidence type="ECO:0000259" key="5">
    <source>
        <dbReference type="PROSITE" id="PS50109"/>
    </source>
</evidence>
<dbReference type="PANTHER" id="PTHR24421:SF62">
    <property type="entry name" value="SENSORY TRANSDUCTION HISTIDINE KINASE"/>
    <property type="match status" value="1"/>
</dbReference>
<dbReference type="Pfam" id="PF07730">
    <property type="entry name" value="HisKA_3"/>
    <property type="match status" value="1"/>
</dbReference>
<evidence type="ECO:0000313" key="6">
    <source>
        <dbReference type="EMBL" id="QMV85539.1"/>
    </source>
</evidence>
<dbReference type="PROSITE" id="PS50109">
    <property type="entry name" value="HIS_KIN"/>
    <property type="match status" value="1"/>
</dbReference>
<proteinExistence type="predicted"/>
<dbReference type="InterPro" id="IPR005467">
    <property type="entry name" value="His_kinase_dom"/>
</dbReference>
<dbReference type="PANTHER" id="PTHR24421">
    <property type="entry name" value="NITRATE/NITRITE SENSOR PROTEIN NARX-RELATED"/>
    <property type="match status" value="1"/>
</dbReference>